<comment type="caution">
    <text evidence="2">The sequence shown here is derived from an EMBL/GenBank/DDBJ whole genome shotgun (WGS) entry which is preliminary data.</text>
</comment>
<proteinExistence type="predicted"/>
<dbReference type="Proteomes" id="UP000681722">
    <property type="component" value="Unassembled WGS sequence"/>
</dbReference>
<gene>
    <name evidence="2" type="ORF">GPM918_LOCUS22160</name>
    <name evidence="1" type="ORF">OVA965_LOCUS10697</name>
    <name evidence="4" type="ORF">SRO942_LOCUS22156</name>
    <name evidence="3" type="ORF">TMI583_LOCUS10692</name>
</gene>
<name>A0A814U6L5_9BILA</name>
<evidence type="ECO:0000313" key="3">
    <source>
        <dbReference type="EMBL" id="CAF3699746.1"/>
    </source>
</evidence>
<dbReference type="Proteomes" id="UP000663829">
    <property type="component" value="Unassembled WGS sequence"/>
</dbReference>
<evidence type="ECO:0000313" key="1">
    <source>
        <dbReference type="EMBL" id="CAF0922452.1"/>
    </source>
</evidence>
<dbReference type="EMBL" id="CAJOBA010003998">
    <property type="protein sequence ID" value="CAF3699746.1"/>
    <property type="molecule type" value="Genomic_DNA"/>
</dbReference>
<keyword evidence="5" id="KW-1185">Reference proteome</keyword>
<evidence type="ECO:0000313" key="4">
    <source>
        <dbReference type="EMBL" id="CAF3934315.1"/>
    </source>
</evidence>
<evidence type="ECO:0000313" key="5">
    <source>
        <dbReference type="Proteomes" id="UP000663829"/>
    </source>
</evidence>
<accession>A0A814U6L5</accession>
<dbReference type="Proteomes" id="UP000677228">
    <property type="component" value="Unassembled WGS sequence"/>
</dbReference>
<reference evidence="2" key="1">
    <citation type="submission" date="2021-02" db="EMBL/GenBank/DDBJ databases">
        <authorList>
            <person name="Nowell W R."/>
        </authorList>
    </citation>
    <scope>NUCLEOTIDE SEQUENCE</scope>
</reference>
<dbReference type="Proteomes" id="UP000682733">
    <property type="component" value="Unassembled WGS sequence"/>
</dbReference>
<dbReference type="EMBL" id="CAJOBC010007499">
    <property type="protein sequence ID" value="CAF3934315.1"/>
    <property type="molecule type" value="Genomic_DNA"/>
</dbReference>
<dbReference type="EMBL" id="CAJNOK010003997">
    <property type="protein sequence ID" value="CAF0922452.1"/>
    <property type="molecule type" value="Genomic_DNA"/>
</dbReference>
<evidence type="ECO:0000313" key="2">
    <source>
        <dbReference type="EMBL" id="CAF1170598.1"/>
    </source>
</evidence>
<sequence>MRIIKLERHCLYRLFQDDCHQVVWLYFKTTCDVKPDLTSAEIISYEQKEHLRYGYRQQQQQLQSKSNLVAHNTDNYTQTMQEQPTSLSLDSFEIELRQTPQSIIIRSRPCSDYSPQDDQLYNKHLYSTVSHETIKPYIVLVYKDVQKYIDLYFPVLHVRLPMYNYSIKMINNLSSTLAQNGIKLVYGNIKIEYFSPTYVSPYEHI</sequence>
<organism evidence="2 5">
    <name type="scientific">Didymodactylos carnosus</name>
    <dbReference type="NCBI Taxonomy" id="1234261"/>
    <lineage>
        <taxon>Eukaryota</taxon>
        <taxon>Metazoa</taxon>
        <taxon>Spiralia</taxon>
        <taxon>Gnathifera</taxon>
        <taxon>Rotifera</taxon>
        <taxon>Eurotatoria</taxon>
        <taxon>Bdelloidea</taxon>
        <taxon>Philodinida</taxon>
        <taxon>Philodinidae</taxon>
        <taxon>Didymodactylos</taxon>
    </lineage>
</organism>
<protein>
    <submittedName>
        <fullName evidence="2">Uncharacterized protein</fullName>
    </submittedName>
</protein>
<dbReference type="AlphaFoldDB" id="A0A814U6L5"/>
<dbReference type="EMBL" id="CAJNOQ010007500">
    <property type="protein sequence ID" value="CAF1170598.1"/>
    <property type="molecule type" value="Genomic_DNA"/>
</dbReference>